<evidence type="ECO:0000259" key="1">
    <source>
        <dbReference type="Pfam" id="PF02470"/>
    </source>
</evidence>
<dbReference type="Pfam" id="PF02470">
    <property type="entry name" value="MlaD"/>
    <property type="match status" value="1"/>
</dbReference>
<dbReference type="EMBL" id="LAZR01000178">
    <property type="protein sequence ID" value="KKN83950.1"/>
    <property type="molecule type" value="Genomic_DNA"/>
</dbReference>
<dbReference type="PANTHER" id="PTHR36698:SF2">
    <property type="entry name" value="MCE_MLAD DOMAIN-CONTAINING PROTEIN"/>
    <property type="match status" value="1"/>
</dbReference>
<gene>
    <name evidence="2" type="ORF">LCGC14_0294160</name>
</gene>
<reference evidence="2" key="1">
    <citation type="journal article" date="2015" name="Nature">
        <title>Complex archaea that bridge the gap between prokaryotes and eukaryotes.</title>
        <authorList>
            <person name="Spang A."/>
            <person name="Saw J.H."/>
            <person name="Jorgensen S.L."/>
            <person name="Zaremba-Niedzwiedzka K."/>
            <person name="Martijn J."/>
            <person name="Lind A.E."/>
            <person name="van Eijk R."/>
            <person name="Schleper C."/>
            <person name="Guy L."/>
            <person name="Ettema T.J."/>
        </authorList>
    </citation>
    <scope>NUCLEOTIDE SEQUENCE</scope>
</reference>
<sequence>METRAHHVLIGLFTVATAAGALLFALWMSYAAGERSYQPYRILFERSVSGLSVGSRVQYNGIEVGDVTELILNPNDPRQVIANIRVYDDAPIKTDTRARLAFASITGSMSVQLHGGTPESPRLIDQTNDDVPFIQADPSPIATLFDEGEEMIENINSILQNVNELFDDNNRTQAGNILTNIAQITEMIATQQEALDNNMALFGDAARQATTTLTSIDELSHEATQLLREDGRIVMQSAANASRDVARAAQRIEQLVDTNAGAIEGSLQGTQDIAPALSSLRSTLSTLDRITRQLEESPTDFFLGRDQVEEFRP</sequence>
<protein>
    <recommendedName>
        <fullName evidence="1">Mce/MlaD domain-containing protein</fullName>
    </recommendedName>
</protein>
<accession>A0A0F9TSD3</accession>
<name>A0A0F9TSD3_9ZZZZ</name>
<comment type="caution">
    <text evidence="2">The sequence shown here is derived from an EMBL/GenBank/DDBJ whole genome shotgun (WGS) entry which is preliminary data.</text>
</comment>
<evidence type="ECO:0000313" key="2">
    <source>
        <dbReference type="EMBL" id="KKN83950.1"/>
    </source>
</evidence>
<feature type="domain" description="Mce/MlaD" evidence="1">
    <location>
        <begin position="39"/>
        <end position="114"/>
    </location>
</feature>
<dbReference type="AlphaFoldDB" id="A0A0F9TSD3"/>
<proteinExistence type="predicted"/>
<dbReference type="InterPro" id="IPR003399">
    <property type="entry name" value="Mce/MlaD"/>
</dbReference>
<organism evidence="2">
    <name type="scientific">marine sediment metagenome</name>
    <dbReference type="NCBI Taxonomy" id="412755"/>
    <lineage>
        <taxon>unclassified sequences</taxon>
        <taxon>metagenomes</taxon>
        <taxon>ecological metagenomes</taxon>
    </lineage>
</organism>
<dbReference type="PANTHER" id="PTHR36698">
    <property type="entry name" value="BLL5892 PROTEIN"/>
    <property type="match status" value="1"/>
</dbReference>
<dbReference type="SUPFAM" id="SSF58104">
    <property type="entry name" value="Methyl-accepting chemotaxis protein (MCP) signaling domain"/>
    <property type="match status" value="1"/>
</dbReference>